<feature type="compositionally biased region" description="Low complexity" evidence="1">
    <location>
        <begin position="40"/>
        <end position="56"/>
    </location>
</feature>
<organism evidence="3 4">
    <name type="scientific">Vibrio gigantis</name>
    <dbReference type="NCBI Taxonomy" id="296199"/>
    <lineage>
        <taxon>Bacteria</taxon>
        <taxon>Pseudomonadati</taxon>
        <taxon>Pseudomonadota</taxon>
        <taxon>Gammaproteobacteria</taxon>
        <taxon>Vibrionales</taxon>
        <taxon>Vibrionaceae</taxon>
        <taxon>Vibrio</taxon>
    </lineage>
</organism>
<feature type="region of interest" description="Disordered" evidence="1">
    <location>
        <begin position="30"/>
        <end position="56"/>
    </location>
</feature>
<accession>A0A5M9P3F5</accession>
<feature type="chain" id="PRO_5024425027" description="Porin" evidence="2">
    <location>
        <begin position="23"/>
        <end position="332"/>
    </location>
</feature>
<dbReference type="EMBL" id="VXJS01000002">
    <property type="protein sequence ID" value="KAA8679718.1"/>
    <property type="molecule type" value="Genomic_DNA"/>
</dbReference>
<evidence type="ECO:0000256" key="1">
    <source>
        <dbReference type="SAM" id="MobiDB-lite"/>
    </source>
</evidence>
<evidence type="ECO:0000256" key="2">
    <source>
        <dbReference type="SAM" id="SignalP"/>
    </source>
</evidence>
<evidence type="ECO:0008006" key="5">
    <source>
        <dbReference type="Google" id="ProtNLM"/>
    </source>
</evidence>
<evidence type="ECO:0000313" key="4">
    <source>
        <dbReference type="Proteomes" id="UP000322521"/>
    </source>
</evidence>
<keyword evidence="4" id="KW-1185">Reference proteome</keyword>
<protein>
    <recommendedName>
        <fullName evidence="5">Porin</fullName>
    </recommendedName>
</protein>
<keyword evidence="2" id="KW-0732">Signal</keyword>
<reference evidence="3 4" key="1">
    <citation type="submission" date="2019-09" db="EMBL/GenBank/DDBJ databases">
        <title>Draft genome sequence of various Type strains from the CCUG.</title>
        <authorList>
            <person name="Pineiro-Iglesias B."/>
            <person name="Tunovic T."/>
            <person name="Unosson C."/>
            <person name="Inganas E."/>
            <person name="Ohlen M."/>
            <person name="Cardew S."/>
            <person name="Jensie-Markopoulos S."/>
            <person name="Salva-Serra F."/>
            <person name="Jaen-Luchoro D."/>
            <person name="Karlsson R."/>
            <person name="Svensson-Stadler L."/>
            <person name="Chun J."/>
            <person name="Moore E."/>
        </authorList>
    </citation>
    <scope>NUCLEOTIDE SEQUENCE [LARGE SCALE GENOMIC DNA]</scope>
    <source>
        <strain evidence="3 4">CCUG 56969T</strain>
    </source>
</reference>
<comment type="caution">
    <text evidence="3">The sequence shown here is derived from an EMBL/GenBank/DDBJ whole genome shotgun (WGS) entry which is preliminary data.</text>
</comment>
<dbReference type="Proteomes" id="UP000322521">
    <property type="component" value="Unassembled WGS sequence"/>
</dbReference>
<proteinExistence type="predicted"/>
<dbReference type="RefSeq" id="WP_150330732.1">
    <property type="nucleotide sequence ID" value="NZ_AP025493.1"/>
</dbReference>
<name>A0A5M9P3F5_9VIBR</name>
<sequence length="332" mass="37462">MTLTKGWNLTILLGVVANHATADSFLANTAPHAPKTDNGNTITASTPSNTSTSIPTDSEIDEIWKGVSSSFEFPYADWEERELFDGLSGNIGYHQPLAETESANLPAGSTQGPTNLNKTATLSLKYTIAGAWFISGTFYHYLDSDQQQAWNPDFTYVFGYSDWRPYTLSLVYSNYGGNRFNPEPGQNRTEFNQGTWSLGWKFPITSPVVDWFRFTDDGAIGCQVDYNLTPEYFDLASIEYKSNHQTVSLGCKYSIWGNWYVNGTAFYYLDKNQQQPWNPDFTYGFGYFDWRPGSITLQYNNYSGNRWNSAERGENTGRFKDGAITLAYSFAF</sequence>
<evidence type="ECO:0000313" key="3">
    <source>
        <dbReference type="EMBL" id="KAA8679718.1"/>
    </source>
</evidence>
<feature type="signal peptide" evidence="2">
    <location>
        <begin position="1"/>
        <end position="22"/>
    </location>
</feature>
<dbReference type="AlphaFoldDB" id="A0A5M9P3F5"/>
<gene>
    <name evidence="3" type="ORF">F4W18_05700</name>
</gene>